<evidence type="ECO:0000313" key="3">
    <source>
        <dbReference type="EMBL" id="KQH83220.1"/>
    </source>
</evidence>
<reference evidence="4 6" key="3">
    <citation type="submission" date="2016-10" db="EMBL/GenBank/DDBJ databases">
        <authorList>
            <person name="de Groot N.N."/>
        </authorList>
    </citation>
    <scope>NUCLEOTIDE SEQUENCE [LARGE SCALE GENOMIC DNA]</scope>
    <source>
        <strain evidence="4 6">OGL-20</strain>
    </source>
</reference>
<reference evidence="2 7" key="2">
    <citation type="submission" date="2016-04" db="EMBL/GenBank/DDBJ databases">
        <title>Complete genome sequence of Thermococcus thioreducens type strain OGL-20P.</title>
        <authorList>
            <person name="Oger P.M."/>
        </authorList>
    </citation>
    <scope>NUCLEOTIDE SEQUENCE [LARGE SCALE GENOMIC DNA]</scope>
    <source>
        <strain evidence="2 7">OGL-20P</strain>
    </source>
</reference>
<name>A0A0Q2XPK8_9EURY</name>
<dbReference type="AlphaFoldDB" id="A0A0Q2XPK8"/>
<dbReference type="RefSeq" id="WP_055428424.1">
    <property type="nucleotide sequence ID" value="NZ_CP015105.1"/>
</dbReference>
<dbReference type="Proteomes" id="UP000051862">
    <property type="component" value="Unassembled WGS sequence"/>
</dbReference>
<keyword evidence="7" id="KW-1185">Reference proteome</keyword>
<feature type="transmembrane region" description="Helical" evidence="1">
    <location>
        <begin position="72"/>
        <end position="92"/>
    </location>
</feature>
<sequence>MGAPTFGHGAARGYSDVVVPYFVILLLNTTGEIMKQLEPSVANMVGMIILMFIFIGLVDIIDTIGRSKWWNVWYTFGYIFGVFFGFYTLALMGASQDIMAIIGIMLIVVRLVEKIGRKL</sequence>
<proteinExistence type="predicted"/>
<accession>A0A0Q2XPK8</accession>
<feature type="transmembrane region" description="Helical" evidence="1">
    <location>
        <begin position="41"/>
        <end position="60"/>
    </location>
</feature>
<keyword evidence="1" id="KW-0472">Membrane</keyword>
<keyword evidence="1" id="KW-0812">Transmembrane</keyword>
<dbReference type="OrthoDB" id="275624at2157"/>
<evidence type="ECO:0000313" key="6">
    <source>
        <dbReference type="Proteomes" id="UP000182125"/>
    </source>
</evidence>
<dbReference type="Proteomes" id="UP000182125">
    <property type="component" value="Unassembled WGS sequence"/>
</dbReference>
<gene>
    <name evidence="2" type="ORF">A3L14_10995</name>
    <name evidence="3" type="ORF">AMR53_00615</name>
    <name evidence="4" type="ORF">SAMN05216170_2307</name>
</gene>
<dbReference type="EMBL" id="FOIW01000003">
    <property type="protein sequence ID" value="SEW23430.1"/>
    <property type="molecule type" value="Genomic_DNA"/>
</dbReference>
<dbReference type="Proteomes" id="UP000250136">
    <property type="component" value="Chromosome"/>
</dbReference>
<organism evidence="3 5">
    <name type="scientific">Thermococcus thioreducens</name>
    <dbReference type="NCBI Taxonomy" id="277988"/>
    <lineage>
        <taxon>Archaea</taxon>
        <taxon>Methanobacteriati</taxon>
        <taxon>Methanobacteriota</taxon>
        <taxon>Thermococci</taxon>
        <taxon>Thermococcales</taxon>
        <taxon>Thermococcaceae</taxon>
        <taxon>Thermococcus</taxon>
    </lineage>
</organism>
<reference evidence="3 5" key="1">
    <citation type="submission" date="2015-08" db="EMBL/GenBank/DDBJ databases">
        <title>Thermococcus thioreducens DSM 14981 genome sequencing.</title>
        <authorList>
            <person name="Hong S.-J."/>
            <person name="Kim M.-C."/>
            <person name="Shin J.-H."/>
        </authorList>
    </citation>
    <scope>NUCLEOTIDE SEQUENCE [LARGE SCALE GENOMIC DNA]</scope>
    <source>
        <strain evidence="3 5">DSM 14981</strain>
    </source>
</reference>
<evidence type="ECO:0000313" key="4">
    <source>
        <dbReference type="EMBL" id="SEW23430.1"/>
    </source>
</evidence>
<dbReference type="EMBL" id="CP015105">
    <property type="protein sequence ID" value="ASJ13373.1"/>
    <property type="molecule type" value="Genomic_DNA"/>
</dbReference>
<dbReference type="PATRIC" id="fig|277988.4.peg.133"/>
<dbReference type="GeneID" id="33334959"/>
<dbReference type="KEGG" id="ttd:A3L14_10995"/>
<protein>
    <submittedName>
        <fullName evidence="3">Uncharacterized protein</fullName>
    </submittedName>
</protein>
<keyword evidence="1" id="KW-1133">Transmembrane helix</keyword>
<evidence type="ECO:0000313" key="7">
    <source>
        <dbReference type="Proteomes" id="UP000250136"/>
    </source>
</evidence>
<dbReference type="STRING" id="277988.SAMN05216170_2307"/>
<evidence type="ECO:0000256" key="1">
    <source>
        <dbReference type="SAM" id="Phobius"/>
    </source>
</evidence>
<evidence type="ECO:0000313" key="2">
    <source>
        <dbReference type="EMBL" id="ASJ13373.1"/>
    </source>
</evidence>
<dbReference type="EMBL" id="LIXN01000002">
    <property type="protein sequence ID" value="KQH83220.1"/>
    <property type="molecule type" value="Genomic_DNA"/>
</dbReference>
<evidence type="ECO:0000313" key="5">
    <source>
        <dbReference type="Proteomes" id="UP000051862"/>
    </source>
</evidence>